<evidence type="ECO:0000256" key="4">
    <source>
        <dbReference type="HAMAP-Rule" id="MF_00528"/>
    </source>
</evidence>
<reference evidence="5 6" key="1">
    <citation type="submission" date="2019-03" db="EMBL/GenBank/DDBJ databases">
        <title>Genomic Encyclopedia of Archaeal and Bacterial Type Strains, Phase II (KMG-II): from individual species to whole genera.</title>
        <authorList>
            <person name="Goeker M."/>
        </authorList>
    </citation>
    <scope>NUCLEOTIDE SEQUENCE [LARGE SCALE GENOMIC DNA]</scope>
    <source>
        <strain evidence="5 6">DSM 19035</strain>
    </source>
</reference>
<dbReference type="PANTHER" id="PTHR43213:SF5">
    <property type="entry name" value="BIFUNCTIONAL DTTP_UTP PYROPHOSPHATASE_METHYLTRANSFERASE PROTEIN-RELATED"/>
    <property type="match status" value="1"/>
</dbReference>
<keyword evidence="4" id="KW-0963">Cytoplasm</keyword>
<dbReference type="GO" id="GO:0009117">
    <property type="term" value="P:nucleotide metabolic process"/>
    <property type="evidence" value="ECO:0007669"/>
    <property type="project" value="UniProtKB-KW"/>
</dbReference>
<evidence type="ECO:0000256" key="3">
    <source>
        <dbReference type="ARBA" id="ARBA00023080"/>
    </source>
</evidence>
<feature type="active site" description="Proton acceptor" evidence="4">
    <location>
        <position position="91"/>
    </location>
</feature>
<keyword evidence="2 4" id="KW-0378">Hydrolase</keyword>
<evidence type="ECO:0000256" key="1">
    <source>
        <dbReference type="ARBA" id="ARBA00001968"/>
    </source>
</evidence>
<dbReference type="EMBL" id="SNYC01000005">
    <property type="protein sequence ID" value="TDQ08526.1"/>
    <property type="molecule type" value="Genomic_DNA"/>
</dbReference>
<comment type="subcellular location">
    <subcellularLocation>
        <location evidence="4">Cytoplasm</location>
    </subcellularLocation>
</comment>
<dbReference type="InterPro" id="IPR029001">
    <property type="entry name" value="ITPase-like_fam"/>
</dbReference>
<evidence type="ECO:0000313" key="6">
    <source>
        <dbReference type="Proteomes" id="UP000295620"/>
    </source>
</evidence>
<evidence type="ECO:0000256" key="2">
    <source>
        <dbReference type="ARBA" id="ARBA00022801"/>
    </source>
</evidence>
<gene>
    <name evidence="5" type="ORF">ATK78_3042</name>
</gene>
<dbReference type="Gene3D" id="3.90.950.10">
    <property type="match status" value="1"/>
</dbReference>
<dbReference type="PIRSF" id="PIRSF006305">
    <property type="entry name" value="Maf"/>
    <property type="match status" value="1"/>
</dbReference>
<keyword evidence="6" id="KW-1185">Reference proteome</keyword>
<comment type="catalytic activity">
    <reaction evidence="4">
        <text>UTP + H2O = UMP + diphosphate + H(+)</text>
        <dbReference type="Rhea" id="RHEA:29395"/>
        <dbReference type="ChEBI" id="CHEBI:15377"/>
        <dbReference type="ChEBI" id="CHEBI:15378"/>
        <dbReference type="ChEBI" id="CHEBI:33019"/>
        <dbReference type="ChEBI" id="CHEBI:46398"/>
        <dbReference type="ChEBI" id="CHEBI:57865"/>
        <dbReference type="EC" id="3.6.1.9"/>
    </reaction>
</comment>
<comment type="caution">
    <text evidence="4">Lacks conserved residue(s) required for the propagation of feature annotation.</text>
</comment>
<feature type="site" description="Important for substrate specificity" evidence="4">
    <location>
        <position position="174"/>
    </location>
</feature>
<feature type="site" description="Important for substrate specificity" evidence="4">
    <location>
        <position position="92"/>
    </location>
</feature>
<sequence>MCLILVGLYSFIVNTRQAMYKQTLPILLASKSPRRQELLKSMDLDFKVRLKEVDESYPEDLLPAEIAVYIAQKKAEAFTTDRNDHLVITADTIVAYKNEILGKPDDAGHAFEMLTKLSGTNHQVYTGVCIASADKITSFYDVTEVFFNPISSEQINYYIKNYNPMDKAGAYGVQDWIGMIAVERIIGSYTNVMGLPTEKLYRTLSAF</sequence>
<evidence type="ECO:0000313" key="5">
    <source>
        <dbReference type="EMBL" id="TDQ08526.1"/>
    </source>
</evidence>
<comment type="similarity">
    <text evidence="4">Belongs to the Maf family. YhdE subfamily.</text>
</comment>
<dbReference type="Pfam" id="PF02545">
    <property type="entry name" value="Maf"/>
    <property type="match status" value="1"/>
</dbReference>
<dbReference type="AlphaFoldDB" id="A0A4R6SU82"/>
<comment type="caution">
    <text evidence="5">The sequence shown here is derived from an EMBL/GenBank/DDBJ whole genome shotgun (WGS) entry which is preliminary data.</text>
</comment>
<comment type="cofactor">
    <cofactor evidence="1 4">
        <name>a divalent metal cation</name>
        <dbReference type="ChEBI" id="CHEBI:60240"/>
    </cofactor>
</comment>
<dbReference type="PANTHER" id="PTHR43213">
    <property type="entry name" value="BIFUNCTIONAL DTTP/UTP PYROPHOSPHATASE/METHYLTRANSFERASE PROTEIN-RELATED"/>
    <property type="match status" value="1"/>
</dbReference>
<comment type="catalytic activity">
    <reaction evidence="4">
        <text>dTTP + H2O = dTMP + diphosphate + H(+)</text>
        <dbReference type="Rhea" id="RHEA:28534"/>
        <dbReference type="ChEBI" id="CHEBI:15377"/>
        <dbReference type="ChEBI" id="CHEBI:15378"/>
        <dbReference type="ChEBI" id="CHEBI:33019"/>
        <dbReference type="ChEBI" id="CHEBI:37568"/>
        <dbReference type="ChEBI" id="CHEBI:63528"/>
        <dbReference type="EC" id="3.6.1.9"/>
    </reaction>
</comment>
<protein>
    <recommendedName>
        <fullName evidence="4">dTTP/UTP pyrophosphatase</fullName>
        <shortName evidence="4">dTTPase/UTPase</shortName>
        <ecNumber evidence="4">3.6.1.9</ecNumber>
    </recommendedName>
    <alternativeName>
        <fullName evidence="4">Nucleoside triphosphate pyrophosphatase</fullName>
    </alternativeName>
    <alternativeName>
        <fullName evidence="4">Nucleotide pyrophosphatase</fullName>
        <shortName evidence="4">Nucleotide PPase</shortName>
    </alternativeName>
</protein>
<proteinExistence type="inferred from homology"/>
<dbReference type="CDD" id="cd00555">
    <property type="entry name" value="Maf"/>
    <property type="match status" value="1"/>
</dbReference>
<keyword evidence="3 4" id="KW-0546">Nucleotide metabolism</keyword>
<dbReference type="SUPFAM" id="SSF52972">
    <property type="entry name" value="ITPase-like"/>
    <property type="match status" value="1"/>
</dbReference>
<dbReference type="GO" id="GO:0036221">
    <property type="term" value="F:UTP diphosphatase activity"/>
    <property type="evidence" value="ECO:0007669"/>
    <property type="project" value="RHEA"/>
</dbReference>
<dbReference type="NCBIfam" id="TIGR00172">
    <property type="entry name" value="maf"/>
    <property type="match status" value="1"/>
</dbReference>
<comment type="function">
    <text evidence="4">Nucleoside triphosphate pyrophosphatase that hydrolyzes dTTP and UTP. May have a dual role in cell division arrest and in preventing the incorporation of modified nucleotides into cellular nucleic acids.</text>
</comment>
<feature type="site" description="Important for substrate specificity" evidence="4">
    <location>
        <position position="34"/>
    </location>
</feature>
<name>A0A4R6SU82_9SPHI</name>
<organism evidence="5 6">
    <name type="scientific">Pedobacter metabolipauper</name>
    <dbReference type="NCBI Taxonomy" id="425513"/>
    <lineage>
        <taxon>Bacteria</taxon>
        <taxon>Pseudomonadati</taxon>
        <taxon>Bacteroidota</taxon>
        <taxon>Sphingobacteriia</taxon>
        <taxon>Sphingobacteriales</taxon>
        <taxon>Sphingobacteriaceae</taxon>
        <taxon>Pedobacter</taxon>
    </lineage>
</organism>
<accession>A0A4R6SU82</accession>
<dbReference type="EC" id="3.6.1.9" evidence="4"/>
<dbReference type="Proteomes" id="UP000295620">
    <property type="component" value="Unassembled WGS sequence"/>
</dbReference>
<dbReference type="HAMAP" id="MF_00528">
    <property type="entry name" value="Maf"/>
    <property type="match status" value="1"/>
</dbReference>
<dbReference type="InterPro" id="IPR003697">
    <property type="entry name" value="Maf-like"/>
</dbReference>
<dbReference type="GO" id="GO:0005737">
    <property type="term" value="C:cytoplasm"/>
    <property type="evidence" value="ECO:0007669"/>
    <property type="project" value="UniProtKB-SubCell"/>
</dbReference>
<dbReference type="GO" id="GO:0036218">
    <property type="term" value="F:dTTP diphosphatase activity"/>
    <property type="evidence" value="ECO:0007669"/>
    <property type="project" value="RHEA"/>
</dbReference>